<evidence type="ECO:0000256" key="13">
    <source>
        <dbReference type="ARBA" id="ARBA00022989"/>
    </source>
</evidence>
<dbReference type="GO" id="GO:0006909">
    <property type="term" value="P:phagocytosis"/>
    <property type="evidence" value="ECO:0007669"/>
    <property type="project" value="TreeGrafter"/>
</dbReference>
<evidence type="ECO:0000256" key="18">
    <source>
        <dbReference type="ARBA" id="ARBA00023180"/>
    </source>
</evidence>
<evidence type="ECO:0000256" key="24">
    <source>
        <dbReference type="ARBA" id="ARBA00077110"/>
    </source>
</evidence>
<evidence type="ECO:0000256" key="4">
    <source>
        <dbReference type="ARBA" id="ARBA00022475"/>
    </source>
</evidence>
<feature type="binding site" evidence="26">
    <location>
        <position position="667"/>
    </location>
    <ligand>
        <name>ATP</name>
        <dbReference type="ChEBI" id="CHEBI:30616"/>
    </ligand>
</feature>
<keyword evidence="13 28" id="KW-1133">Transmembrane helix</keyword>
<evidence type="ECO:0000313" key="33">
    <source>
        <dbReference type="RefSeq" id="XP_030050521.1"/>
    </source>
</evidence>
<dbReference type="CDD" id="cd00063">
    <property type="entry name" value="FN3"/>
    <property type="match status" value="2"/>
</dbReference>
<evidence type="ECO:0000259" key="30">
    <source>
        <dbReference type="PROSITE" id="PS50835"/>
    </source>
</evidence>
<dbReference type="InterPro" id="IPR036179">
    <property type="entry name" value="Ig-like_dom_sf"/>
</dbReference>
<dbReference type="KEGG" id="muo:115464261"/>
<comment type="function">
    <text evidence="21">May be involved in cell adhesion processes, particularly in the central nervous system.</text>
</comment>
<dbReference type="SUPFAM" id="SSF56112">
    <property type="entry name" value="Protein kinase-like (PK-like)"/>
    <property type="match status" value="1"/>
</dbReference>
<dbReference type="FunFam" id="2.60.40.10:FF:000902">
    <property type="entry name" value="MER proto-oncogene, tyrosine kinase"/>
    <property type="match status" value="1"/>
</dbReference>
<dbReference type="AlphaFoldDB" id="A0A6P7XB35"/>
<dbReference type="InterPro" id="IPR020635">
    <property type="entry name" value="Tyr_kinase_cat_dom"/>
</dbReference>
<keyword evidence="14 28" id="KW-0472">Membrane</keyword>
<evidence type="ECO:0000256" key="6">
    <source>
        <dbReference type="ARBA" id="ARBA00022679"/>
    </source>
</evidence>
<keyword evidence="8" id="KW-0732">Signal</keyword>
<dbReference type="Pfam" id="PF00041">
    <property type="entry name" value="fn3"/>
    <property type="match status" value="1"/>
</dbReference>
<evidence type="ECO:0000256" key="20">
    <source>
        <dbReference type="ARBA" id="ARBA00051243"/>
    </source>
</evidence>
<dbReference type="Pfam" id="PF13927">
    <property type="entry name" value="Ig_3"/>
    <property type="match status" value="1"/>
</dbReference>
<dbReference type="Pfam" id="PF07714">
    <property type="entry name" value="PK_Tyr_Ser-Thr"/>
    <property type="match status" value="1"/>
</dbReference>
<keyword evidence="15" id="KW-0829">Tyrosine-protein kinase</keyword>
<dbReference type="PROSITE" id="PS50835">
    <property type="entry name" value="IG_LIKE"/>
    <property type="match status" value="2"/>
</dbReference>
<dbReference type="GO" id="GO:0005524">
    <property type="term" value="F:ATP binding"/>
    <property type="evidence" value="ECO:0007669"/>
    <property type="project" value="UniProtKB-UniRule"/>
</dbReference>
<evidence type="ECO:0000259" key="31">
    <source>
        <dbReference type="PROSITE" id="PS50853"/>
    </source>
</evidence>
<dbReference type="InterPro" id="IPR008266">
    <property type="entry name" value="Tyr_kinase_AS"/>
</dbReference>
<evidence type="ECO:0000256" key="27">
    <source>
        <dbReference type="SAM" id="MobiDB-lite"/>
    </source>
</evidence>
<dbReference type="Gene3D" id="3.30.200.20">
    <property type="entry name" value="Phosphorylase Kinase, domain 1"/>
    <property type="match status" value="1"/>
</dbReference>
<keyword evidence="12 26" id="KW-0067">ATP-binding</keyword>
<feature type="domain" description="Ig-like" evidence="30">
    <location>
        <begin position="142"/>
        <end position="237"/>
    </location>
</feature>
<keyword evidence="7 28" id="KW-0812">Transmembrane</keyword>
<evidence type="ECO:0000256" key="28">
    <source>
        <dbReference type="SAM" id="Phobius"/>
    </source>
</evidence>
<dbReference type="GO" id="GO:0007399">
    <property type="term" value="P:nervous system development"/>
    <property type="evidence" value="ECO:0007669"/>
    <property type="project" value="TreeGrafter"/>
</dbReference>
<keyword evidence="11 33" id="KW-0418">Kinase</keyword>
<evidence type="ECO:0000256" key="1">
    <source>
        <dbReference type="ARBA" id="ARBA00004251"/>
    </source>
</evidence>
<dbReference type="Pfam" id="PF00047">
    <property type="entry name" value="ig"/>
    <property type="match status" value="1"/>
</dbReference>
<accession>A0A6P7XB35</accession>
<dbReference type="SUPFAM" id="SSF49265">
    <property type="entry name" value="Fibronectin type III"/>
    <property type="match status" value="1"/>
</dbReference>
<evidence type="ECO:0000256" key="8">
    <source>
        <dbReference type="ARBA" id="ARBA00022729"/>
    </source>
</evidence>
<evidence type="ECO:0000256" key="2">
    <source>
        <dbReference type="ARBA" id="ARBA00006692"/>
    </source>
</evidence>
<evidence type="ECO:0000256" key="7">
    <source>
        <dbReference type="ARBA" id="ARBA00022692"/>
    </source>
</evidence>
<dbReference type="InterPro" id="IPR013783">
    <property type="entry name" value="Ig-like_fold"/>
</dbReference>
<feature type="domain" description="Fibronectin type-III" evidence="31">
    <location>
        <begin position="334"/>
        <end position="432"/>
    </location>
</feature>
<evidence type="ECO:0000256" key="5">
    <source>
        <dbReference type="ARBA" id="ARBA00022553"/>
    </source>
</evidence>
<comment type="subcellular location">
    <subcellularLocation>
        <location evidence="1">Cell membrane</location>
        <topology evidence="1">Single-pass type I membrane protein</topology>
    </subcellularLocation>
</comment>
<feature type="transmembrane region" description="Helical" evidence="28">
    <location>
        <begin position="549"/>
        <end position="572"/>
    </location>
</feature>
<evidence type="ECO:0000313" key="32">
    <source>
        <dbReference type="Proteomes" id="UP000515156"/>
    </source>
</evidence>
<keyword evidence="10 26" id="KW-0547">Nucleotide-binding</keyword>
<dbReference type="PANTHER" id="PTHR24416">
    <property type="entry name" value="TYROSINE-PROTEIN KINASE RECEPTOR"/>
    <property type="match status" value="1"/>
</dbReference>
<evidence type="ECO:0000256" key="25">
    <source>
        <dbReference type="ARBA" id="ARBA00082356"/>
    </source>
</evidence>
<sequence>PRLTNNPTVRVGSAVFAKGRLGLCPCELAYVIRLSPERVSGCRDPGFSQRDAALLLGQYPPRLVAASRFAVQDNTRRMEEMGKSYMWSDLNTSLTNTRLLLKNSAAQGRSPRFVQAEVDDSTRKHALPQPHGDRPETKSLQPIVFNPTVGNITLSEHKNVKFNCSIEVPNLHLDSYISWWKDEMELLSTARIAIQYSEAHDNEGTMMLSSCSITSVQRSDNGSYVCKVKINNREIVSNPVFVQVEGLPYFIRQPEKMNVSKNAPLNLSCEAVGPPEPVQIYWFQNSRKVKSDPDSSPSMLTIPGLHESAVFSCEAHNTKGLTASNEVEIKVKELPSPPTEVKAVKKAADSILLSWQPGFDGYSFFRSCRIWVREGDPLSNTSVMIFNTSVPPSEYQIQQLQPMMSYNISVSCRNEVGWSIESVWILVNTTERAPSPAPLSITVVMNETSSTLKVEWLQPPIHDTLLGYRLQHTWEGFGISTLVEQSIVNESSVNIPIRATNATCSIIVAAYTSDGDGLYSEPVHIFIPANEWVAFAPSSTPASGKLDSFFIVFGVICGIVLVLFVVCLSMIVRKRLLETKFGYVFSNADEPDLVVNFKVNKSYTRNPIKMTLSSLGVSEDLQQKLEDVMVDRTVLTLGKVLGEGEFGSVVEGELADIDGTRQKVAVKTMKLDICSQREIEEFLSEAACMKDFDHPNVIKLLGVCLEASSRRTPKPMVILPFMKFGDLHSFLLSSRIGSGPQPLPLQTLLKMMIDIVLGMEYLSNRNFLHRDLAARNCMLRDDMTVCVADFGLSKKIYSGDYYRQGRIAKMPVKWIAIESLADRIYTTKSDVWAFGITAWEIVTRGMTPYPGVQNHEIYDYLLEGHRLKQPADCLDELYEIMYACWRADPVDRPTFTELKLCLKKLLGSLSDMKNEDNVMYINTNLVEKSEEFLEELHFTHVDMSLDPKYMIDSCCFKPNTTTVTVDVHESNNSEERYVLKGAEEEQPGTCEQVNVPLLPARVERNGATWSQSSMMPMGNTLTEEFPYADDSCEDCEIML</sequence>
<dbReference type="GeneID" id="115464261"/>
<dbReference type="FunFam" id="2.60.40.10:FF:000296">
    <property type="entry name" value="Tyrosine-protein kinase receptor TYRO3"/>
    <property type="match status" value="1"/>
</dbReference>
<dbReference type="EC" id="2.7.10.1" evidence="3"/>
<keyword evidence="4" id="KW-1003">Cell membrane</keyword>
<dbReference type="CTD" id="10461"/>
<protein>
    <recommendedName>
        <fullName evidence="23">Tyrosine-protein kinase Mer</fullName>
        <ecNumber evidence="3">2.7.10.1</ecNumber>
    </recommendedName>
    <alternativeName>
        <fullName evidence="24">Proto-oncogene c-Mer</fullName>
    </alternativeName>
    <alternativeName>
        <fullName evidence="25">Receptor tyrosine kinase MerTK</fullName>
    </alternativeName>
</protein>
<dbReference type="InParanoid" id="A0A6P7XB35"/>
<keyword evidence="17" id="KW-0675">Receptor</keyword>
<proteinExistence type="inferred from homology"/>
<evidence type="ECO:0000256" key="11">
    <source>
        <dbReference type="ARBA" id="ARBA00022777"/>
    </source>
</evidence>
<dbReference type="OrthoDB" id="4062651at2759"/>
<dbReference type="SMART" id="SM00219">
    <property type="entry name" value="TyrKc"/>
    <property type="match status" value="1"/>
</dbReference>
<evidence type="ECO:0000256" key="19">
    <source>
        <dbReference type="ARBA" id="ARBA00023319"/>
    </source>
</evidence>
<dbReference type="FunCoup" id="A0A6P7XB35">
    <property type="interactions" value="249"/>
</dbReference>
<dbReference type="GO" id="GO:0007169">
    <property type="term" value="P:cell surface receptor protein tyrosine kinase signaling pathway"/>
    <property type="evidence" value="ECO:0007669"/>
    <property type="project" value="TreeGrafter"/>
</dbReference>
<feature type="non-terminal residue" evidence="33">
    <location>
        <position position="1"/>
    </location>
</feature>
<evidence type="ECO:0000256" key="22">
    <source>
        <dbReference type="ARBA" id="ARBA00066004"/>
    </source>
</evidence>
<dbReference type="SUPFAM" id="SSF48726">
    <property type="entry name" value="Immunoglobulin"/>
    <property type="match status" value="2"/>
</dbReference>
<keyword evidence="6" id="KW-0808">Transferase</keyword>
<dbReference type="FunFam" id="1.10.510.10:FF:000089">
    <property type="entry name" value="Tyrosine-protein kinase receptor TYRO3"/>
    <property type="match status" value="1"/>
</dbReference>
<name>A0A6P7XB35_9AMPH</name>
<dbReference type="InterPro" id="IPR050122">
    <property type="entry name" value="RTK"/>
</dbReference>
<keyword evidence="16" id="KW-1015">Disulfide bond</keyword>
<keyword evidence="32" id="KW-1185">Reference proteome</keyword>
<dbReference type="Gene3D" id="1.10.510.10">
    <property type="entry name" value="Transferase(Phosphotransferase) domain 1"/>
    <property type="match status" value="1"/>
</dbReference>
<dbReference type="Proteomes" id="UP000515156">
    <property type="component" value="Chromosome 3"/>
</dbReference>
<dbReference type="PANTHER" id="PTHR24416:SF257">
    <property type="entry name" value="TYROSINE-PROTEIN KINASE MER"/>
    <property type="match status" value="1"/>
</dbReference>
<dbReference type="InterPro" id="IPR000719">
    <property type="entry name" value="Prot_kinase_dom"/>
</dbReference>
<dbReference type="InterPro" id="IPR036116">
    <property type="entry name" value="FN3_sf"/>
</dbReference>
<dbReference type="InterPro" id="IPR003961">
    <property type="entry name" value="FN3_dom"/>
</dbReference>
<dbReference type="GO" id="GO:0016477">
    <property type="term" value="P:cell migration"/>
    <property type="evidence" value="ECO:0007669"/>
    <property type="project" value="TreeGrafter"/>
</dbReference>
<gene>
    <name evidence="33" type="primary">MERTK</name>
</gene>
<evidence type="ECO:0000256" key="9">
    <source>
        <dbReference type="ARBA" id="ARBA00022737"/>
    </source>
</evidence>
<evidence type="ECO:0000256" key="15">
    <source>
        <dbReference type="ARBA" id="ARBA00023137"/>
    </source>
</evidence>
<dbReference type="GO" id="GO:0004714">
    <property type="term" value="F:transmembrane receptor protein tyrosine kinase activity"/>
    <property type="evidence" value="ECO:0007669"/>
    <property type="project" value="UniProtKB-EC"/>
</dbReference>
<evidence type="ECO:0000256" key="17">
    <source>
        <dbReference type="ARBA" id="ARBA00023170"/>
    </source>
</evidence>
<feature type="domain" description="Protein kinase" evidence="29">
    <location>
        <begin position="635"/>
        <end position="906"/>
    </location>
</feature>
<dbReference type="SMART" id="SM00060">
    <property type="entry name" value="FN3"/>
    <property type="match status" value="2"/>
</dbReference>
<feature type="region of interest" description="Disordered" evidence="27">
    <location>
        <begin position="117"/>
        <end position="139"/>
    </location>
</feature>
<dbReference type="InterPro" id="IPR013151">
    <property type="entry name" value="Immunoglobulin_dom"/>
</dbReference>
<dbReference type="PROSITE" id="PS00109">
    <property type="entry name" value="PROTEIN_KINASE_TYR"/>
    <property type="match status" value="1"/>
</dbReference>
<dbReference type="GO" id="GO:0043235">
    <property type="term" value="C:receptor complex"/>
    <property type="evidence" value="ECO:0007669"/>
    <property type="project" value="TreeGrafter"/>
</dbReference>
<evidence type="ECO:0000256" key="12">
    <source>
        <dbReference type="ARBA" id="ARBA00022840"/>
    </source>
</evidence>
<dbReference type="PROSITE" id="PS00107">
    <property type="entry name" value="PROTEIN_KINASE_ATP"/>
    <property type="match status" value="1"/>
</dbReference>
<evidence type="ECO:0000256" key="26">
    <source>
        <dbReference type="PROSITE-ProRule" id="PRU10141"/>
    </source>
</evidence>
<dbReference type="SMART" id="SM00409">
    <property type="entry name" value="IG"/>
    <property type="match status" value="2"/>
</dbReference>
<dbReference type="FunFam" id="3.30.200.20:FF:000111">
    <property type="entry name" value="Tyrosine-protein kinase receptor TYRO3"/>
    <property type="match status" value="1"/>
</dbReference>
<evidence type="ECO:0000256" key="16">
    <source>
        <dbReference type="ARBA" id="ARBA00023157"/>
    </source>
</evidence>
<dbReference type="RefSeq" id="XP_030050521.1">
    <property type="nucleotide sequence ID" value="XM_030194661.1"/>
</dbReference>
<comment type="subunit">
    <text evidence="22">Interacts (upon activation) with TNK2; stimulates TNK2 autophosphorylation. Interacts (via N-terminus) with extracellular ligands LGALS3, TUB, TULP1 and GAS6. Interacts with VAV1 in a phosphotyrosine-independent manner. Interacts with TIMD4; this interaction enhances TIMD4-mediated efferocytosis.</text>
</comment>
<dbReference type="PROSITE" id="PS50853">
    <property type="entry name" value="FN3"/>
    <property type="match status" value="2"/>
</dbReference>
<dbReference type="InterPro" id="IPR011009">
    <property type="entry name" value="Kinase-like_dom_sf"/>
</dbReference>
<dbReference type="InterPro" id="IPR001245">
    <property type="entry name" value="Ser-Thr/Tyr_kinase_cat_dom"/>
</dbReference>
<comment type="catalytic activity">
    <reaction evidence="20">
        <text>L-tyrosyl-[protein] + ATP = O-phospho-L-tyrosyl-[protein] + ADP + H(+)</text>
        <dbReference type="Rhea" id="RHEA:10596"/>
        <dbReference type="Rhea" id="RHEA-COMP:10136"/>
        <dbReference type="Rhea" id="RHEA-COMP:20101"/>
        <dbReference type="ChEBI" id="CHEBI:15378"/>
        <dbReference type="ChEBI" id="CHEBI:30616"/>
        <dbReference type="ChEBI" id="CHEBI:46858"/>
        <dbReference type="ChEBI" id="CHEBI:61978"/>
        <dbReference type="ChEBI" id="CHEBI:456216"/>
        <dbReference type="EC" id="2.7.10.1"/>
    </reaction>
</comment>
<dbReference type="FunFam" id="2.60.40.10:FF:000834">
    <property type="entry name" value="Proto-oncogene tyrosine-protein kinase MER"/>
    <property type="match status" value="1"/>
</dbReference>
<reference evidence="33" key="1">
    <citation type="submission" date="2025-08" db="UniProtKB">
        <authorList>
            <consortium name="RefSeq"/>
        </authorList>
    </citation>
    <scope>IDENTIFICATION</scope>
</reference>
<keyword evidence="9" id="KW-0677">Repeat</keyword>
<dbReference type="InterPro" id="IPR017441">
    <property type="entry name" value="Protein_kinase_ATP_BS"/>
</dbReference>
<dbReference type="InterPro" id="IPR007110">
    <property type="entry name" value="Ig-like_dom"/>
</dbReference>
<dbReference type="GO" id="GO:0005886">
    <property type="term" value="C:plasma membrane"/>
    <property type="evidence" value="ECO:0007669"/>
    <property type="project" value="UniProtKB-SubCell"/>
</dbReference>
<dbReference type="InterPro" id="IPR003599">
    <property type="entry name" value="Ig_sub"/>
</dbReference>
<evidence type="ECO:0000259" key="29">
    <source>
        <dbReference type="PROSITE" id="PS50011"/>
    </source>
</evidence>
<evidence type="ECO:0000256" key="21">
    <source>
        <dbReference type="ARBA" id="ARBA00057670"/>
    </source>
</evidence>
<keyword evidence="18" id="KW-0325">Glycoprotein</keyword>
<feature type="domain" description="Fibronectin type-III" evidence="31">
    <location>
        <begin position="437"/>
        <end position="530"/>
    </location>
</feature>
<dbReference type="PRINTS" id="PR00109">
    <property type="entry name" value="TYRKINASE"/>
</dbReference>
<evidence type="ECO:0000256" key="3">
    <source>
        <dbReference type="ARBA" id="ARBA00011902"/>
    </source>
</evidence>
<evidence type="ECO:0000256" key="23">
    <source>
        <dbReference type="ARBA" id="ARBA00070212"/>
    </source>
</evidence>
<comment type="similarity">
    <text evidence="2">Belongs to the protein kinase superfamily. CAMK Ser/Thr protein kinase family.</text>
</comment>
<organism evidence="32 33">
    <name type="scientific">Microcaecilia unicolor</name>
    <dbReference type="NCBI Taxonomy" id="1415580"/>
    <lineage>
        <taxon>Eukaryota</taxon>
        <taxon>Metazoa</taxon>
        <taxon>Chordata</taxon>
        <taxon>Craniata</taxon>
        <taxon>Vertebrata</taxon>
        <taxon>Euteleostomi</taxon>
        <taxon>Amphibia</taxon>
        <taxon>Gymnophiona</taxon>
        <taxon>Siphonopidae</taxon>
        <taxon>Microcaecilia</taxon>
    </lineage>
</organism>
<dbReference type="PROSITE" id="PS50011">
    <property type="entry name" value="PROTEIN_KINASE_DOM"/>
    <property type="match status" value="1"/>
</dbReference>
<evidence type="ECO:0000256" key="14">
    <source>
        <dbReference type="ARBA" id="ARBA00023136"/>
    </source>
</evidence>
<keyword evidence="19" id="KW-0393">Immunoglobulin domain</keyword>
<keyword evidence="5" id="KW-0597">Phosphoprotein</keyword>
<feature type="domain" description="Ig-like" evidence="30">
    <location>
        <begin position="248"/>
        <end position="328"/>
    </location>
</feature>
<dbReference type="Gene3D" id="2.60.40.10">
    <property type="entry name" value="Immunoglobulins"/>
    <property type="match status" value="4"/>
</dbReference>
<evidence type="ECO:0000256" key="10">
    <source>
        <dbReference type="ARBA" id="ARBA00022741"/>
    </source>
</evidence>